<keyword evidence="4" id="KW-0732">Signal</keyword>
<reference evidence="8" key="1">
    <citation type="submission" date="2022-06" db="EMBL/GenBank/DDBJ databases">
        <title>Aquibacillus sp. a new bacterium isolated from soil saline samples.</title>
        <authorList>
            <person name="Galisteo C."/>
            <person name="De La Haba R."/>
            <person name="Sanchez-Porro C."/>
            <person name="Ventosa A."/>
        </authorList>
    </citation>
    <scope>NUCLEOTIDE SEQUENCE</scope>
    <source>
        <strain evidence="8">3ASR75-54</strain>
    </source>
</reference>
<dbReference type="Pfam" id="PF07732">
    <property type="entry name" value="Cu-oxidase_3"/>
    <property type="match status" value="1"/>
</dbReference>
<evidence type="ECO:0000259" key="5">
    <source>
        <dbReference type="Pfam" id="PF00394"/>
    </source>
</evidence>
<feature type="signal peptide" evidence="4">
    <location>
        <begin position="1"/>
        <end position="22"/>
    </location>
</feature>
<dbReference type="Pfam" id="PF07731">
    <property type="entry name" value="Cu-oxidase_2"/>
    <property type="match status" value="1"/>
</dbReference>
<dbReference type="InterPro" id="IPR002355">
    <property type="entry name" value="Cu_oxidase_Cu_BS"/>
</dbReference>
<dbReference type="SUPFAM" id="SSF49503">
    <property type="entry name" value="Cupredoxins"/>
    <property type="match status" value="3"/>
</dbReference>
<dbReference type="PROSITE" id="PS00080">
    <property type="entry name" value="MULTICOPPER_OXIDASE2"/>
    <property type="match status" value="1"/>
</dbReference>
<dbReference type="AlphaFoldDB" id="A0A9X4AFS0"/>
<keyword evidence="1" id="KW-0479">Metal-binding</keyword>
<gene>
    <name evidence="8" type="ORF">NC799_15595</name>
</gene>
<feature type="chain" id="PRO_5040729605" evidence="4">
    <location>
        <begin position="23"/>
        <end position="513"/>
    </location>
</feature>
<feature type="domain" description="Plastocyanin-like" evidence="5">
    <location>
        <begin position="217"/>
        <end position="330"/>
    </location>
</feature>
<keyword evidence="3" id="KW-0186">Copper</keyword>
<dbReference type="PANTHER" id="PTHR11709:SF394">
    <property type="entry name" value="FI03373P-RELATED"/>
    <property type="match status" value="1"/>
</dbReference>
<dbReference type="PROSITE" id="PS51257">
    <property type="entry name" value="PROKAR_LIPOPROTEIN"/>
    <property type="match status" value="1"/>
</dbReference>
<dbReference type="InterPro" id="IPR011706">
    <property type="entry name" value="Cu-oxidase_C"/>
</dbReference>
<sequence>MGKSFKWLSFLGVSVFILSACAQGEESVTSQYEEKLPTVTEADSTSKIYDVSEGPITITAKQSSQSITMESEVDTWAYDGIVPGPQIRATVGETIDVTLENELPDPVTIHWHGLPVPNNMDGIPGVTQNAVKPGESFEYKFEADVPGTYWYHSHQDGSNQLDKGLYGTIIVEDESPSYDKDFTLVLDEWQVGEEEADSSMEGMDMGEEVDSSIESMDMSGEENMAEMYDTFLINGKSGESIPEMEVEKGDRVRLRFVNAGNMAHKMDIHGQEFQIVATDGQPINNPATVTETLIEVAPGERYDVEFTVQEEGEWFIECHGNMEQSSDMKTKIRTTGFTGESTDTSNQLDEFPVFDFTSYGEIAENPFSIDDQYDVEYRLDLNNRTVDGQTEYTINDKVFPDTDTLEVEQGDRVKVTLVNSSETAVHPMHLHGVFFQVISKNGEPLMGAPVFKDTINVKPGEEYEIAFLADNPGDWMFHCHDLHHAAAGMVTLVKYKGFEPVFTPDPTVENKPE</sequence>
<protein>
    <submittedName>
        <fullName evidence="8">Multicopper oxidase family protein</fullName>
    </submittedName>
</protein>
<name>A0A9X4AFS0_9BACI</name>
<evidence type="ECO:0000256" key="1">
    <source>
        <dbReference type="ARBA" id="ARBA00022723"/>
    </source>
</evidence>
<evidence type="ECO:0000313" key="8">
    <source>
        <dbReference type="EMBL" id="MDC3418312.1"/>
    </source>
</evidence>
<comment type="caution">
    <text evidence="8">The sequence shown here is derived from an EMBL/GenBank/DDBJ whole genome shotgun (WGS) entry which is preliminary data.</text>
</comment>
<evidence type="ECO:0000256" key="3">
    <source>
        <dbReference type="ARBA" id="ARBA00023008"/>
    </source>
</evidence>
<evidence type="ECO:0000256" key="4">
    <source>
        <dbReference type="SAM" id="SignalP"/>
    </source>
</evidence>
<dbReference type="InterPro" id="IPR011707">
    <property type="entry name" value="Cu-oxidase-like_N"/>
</dbReference>
<keyword evidence="2" id="KW-0560">Oxidoreductase</keyword>
<dbReference type="GO" id="GO:0016491">
    <property type="term" value="F:oxidoreductase activity"/>
    <property type="evidence" value="ECO:0007669"/>
    <property type="project" value="UniProtKB-KW"/>
</dbReference>
<dbReference type="RefSeq" id="WP_272447375.1">
    <property type="nucleotide sequence ID" value="NZ_JAMQKC010000024.1"/>
</dbReference>
<dbReference type="InterPro" id="IPR008972">
    <property type="entry name" value="Cupredoxin"/>
</dbReference>
<dbReference type="PROSITE" id="PS00079">
    <property type="entry name" value="MULTICOPPER_OXIDASE1"/>
    <property type="match status" value="1"/>
</dbReference>
<evidence type="ECO:0000259" key="7">
    <source>
        <dbReference type="Pfam" id="PF07732"/>
    </source>
</evidence>
<dbReference type="Gene3D" id="2.60.40.420">
    <property type="entry name" value="Cupredoxins - blue copper proteins"/>
    <property type="match status" value="2"/>
</dbReference>
<evidence type="ECO:0000313" key="9">
    <source>
        <dbReference type="Proteomes" id="UP001145069"/>
    </source>
</evidence>
<dbReference type="EMBL" id="JAMQKC010000024">
    <property type="protein sequence ID" value="MDC3418312.1"/>
    <property type="molecule type" value="Genomic_DNA"/>
</dbReference>
<dbReference type="CDD" id="cd13861">
    <property type="entry name" value="CuRO_1_CumA_like"/>
    <property type="match status" value="1"/>
</dbReference>
<dbReference type="GO" id="GO:0005507">
    <property type="term" value="F:copper ion binding"/>
    <property type="evidence" value="ECO:0007669"/>
    <property type="project" value="InterPro"/>
</dbReference>
<dbReference type="Proteomes" id="UP001145069">
    <property type="component" value="Unassembled WGS sequence"/>
</dbReference>
<evidence type="ECO:0000259" key="6">
    <source>
        <dbReference type="Pfam" id="PF07731"/>
    </source>
</evidence>
<keyword evidence="9" id="KW-1185">Reference proteome</keyword>
<feature type="domain" description="Plastocyanin-like" evidence="7">
    <location>
        <begin position="65"/>
        <end position="175"/>
    </location>
</feature>
<evidence type="ECO:0000256" key="2">
    <source>
        <dbReference type="ARBA" id="ARBA00023002"/>
    </source>
</evidence>
<proteinExistence type="predicted"/>
<dbReference type="CDD" id="cd04202">
    <property type="entry name" value="CuRO_D2_2dMcoN_like"/>
    <property type="match status" value="2"/>
</dbReference>
<feature type="domain" description="Plastocyanin-like" evidence="6">
    <location>
        <begin position="386"/>
        <end position="493"/>
    </location>
</feature>
<organism evidence="8 9">
    <name type="scientific">Aquibacillus salsiterrae</name>
    <dbReference type="NCBI Taxonomy" id="2950439"/>
    <lineage>
        <taxon>Bacteria</taxon>
        <taxon>Bacillati</taxon>
        <taxon>Bacillota</taxon>
        <taxon>Bacilli</taxon>
        <taxon>Bacillales</taxon>
        <taxon>Bacillaceae</taxon>
        <taxon>Aquibacillus</taxon>
    </lineage>
</organism>
<accession>A0A9X4AFS0</accession>
<dbReference type="Pfam" id="PF00394">
    <property type="entry name" value="Cu-oxidase"/>
    <property type="match status" value="1"/>
</dbReference>
<dbReference type="InterPro" id="IPR033138">
    <property type="entry name" value="Cu_oxidase_CS"/>
</dbReference>
<dbReference type="InterPro" id="IPR001117">
    <property type="entry name" value="Cu-oxidase_2nd"/>
</dbReference>
<dbReference type="InterPro" id="IPR045087">
    <property type="entry name" value="Cu-oxidase_fam"/>
</dbReference>
<dbReference type="PANTHER" id="PTHR11709">
    <property type="entry name" value="MULTI-COPPER OXIDASE"/>
    <property type="match status" value="1"/>
</dbReference>